<dbReference type="Pfam" id="PF03853">
    <property type="entry name" value="YjeF_N"/>
    <property type="match status" value="1"/>
</dbReference>
<protein>
    <recommendedName>
        <fullName evidence="3">NAD(P)H-hydrate epimerase</fullName>
        <ecNumber evidence="3">5.1.99.6</ecNumber>
    </recommendedName>
</protein>
<dbReference type="InterPro" id="IPR036652">
    <property type="entry name" value="YjeF_N_dom_sf"/>
</dbReference>
<dbReference type="GO" id="GO:0052856">
    <property type="term" value="F:NAD(P)HX epimerase activity"/>
    <property type="evidence" value="ECO:0007669"/>
    <property type="project" value="UniProtKB-EC"/>
</dbReference>
<dbReference type="GO" id="GO:0000166">
    <property type="term" value="F:nucleotide binding"/>
    <property type="evidence" value="ECO:0007669"/>
    <property type="project" value="UniProtKB-KW"/>
</dbReference>
<keyword evidence="12" id="KW-1185">Reference proteome</keyword>
<dbReference type="AlphaFoldDB" id="A0AAV2QXA5"/>
<keyword evidence="8" id="KW-0520">NAD</keyword>
<keyword evidence="5" id="KW-0547">Nucleotide-binding</keyword>
<dbReference type="GO" id="GO:0046872">
    <property type="term" value="F:metal ion binding"/>
    <property type="evidence" value="ECO:0007669"/>
    <property type="project" value="UniProtKB-KW"/>
</dbReference>
<evidence type="ECO:0000256" key="5">
    <source>
        <dbReference type="ARBA" id="ARBA00022741"/>
    </source>
</evidence>
<evidence type="ECO:0000313" key="11">
    <source>
        <dbReference type="EMBL" id="CAL4106059.1"/>
    </source>
</evidence>
<dbReference type="Proteomes" id="UP001497623">
    <property type="component" value="Unassembled WGS sequence"/>
</dbReference>
<evidence type="ECO:0000256" key="6">
    <source>
        <dbReference type="ARBA" id="ARBA00022857"/>
    </source>
</evidence>
<dbReference type="PANTHER" id="PTHR13232">
    <property type="entry name" value="NAD(P)H-HYDRATE EPIMERASE"/>
    <property type="match status" value="1"/>
</dbReference>
<comment type="catalytic activity">
    <reaction evidence="2">
        <text>(6R)-NADPHX = (6S)-NADPHX</text>
        <dbReference type="Rhea" id="RHEA:32227"/>
        <dbReference type="ChEBI" id="CHEBI:64076"/>
        <dbReference type="ChEBI" id="CHEBI:64077"/>
        <dbReference type="EC" id="5.1.99.6"/>
    </reaction>
</comment>
<dbReference type="PANTHER" id="PTHR13232:SF10">
    <property type="entry name" value="NAD(P)H-HYDRATE EPIMERASE"/>
    <property type="match status" value="1"/>
</dbReference>
<keyword evidence="7" id="KW-0630">Potassium</keyword>
<evidence type="ECO:0000256" key="9">
    <source>
        <dbReference type="ARBA" id="ARBA00023235"/>
    </source>
</evidence>
<dbReference type="InterPro" id="IPR032976">
    <property type="entry name" value="YJEFN_prot_NAXE-like"/>
</dbReference>
<dbReference type="EMBL" id="CAXKWB010012948">
    <property type="protein sequence ID" value="CAL4106059.1"/>
    <property type="molecule type" value="Genomic_DNA"/>
</dbReference>
<accession>A0AAV2QXA5</accession>
<evidence type="ECO:0000256" key="4">
    <source>
        <dbReference type="ARBA" id="ARBA00022723"/>
    </source>
</evidence>
<evidence type="ECO:0000259" key="10">
    <source>
        <dbReference type="PROSITE" id="PS51385"/>
    </source>
</evidence>
<comment type="caution">
    <text evidence="11">The sequence shown here is derived from an EMBL/GenBank/DDBJ whole genome shotgun (WGS) entry which is preliminary data.</text>
</comment>
<dbReference type="NCBIfam" id="TIGR00197">
    <property type="entry name" value="yjeF_nterm"/>
    <property type="match status" value="1"/>
</dbReference>
<dbReference type="InterPro" id="IPR004443">
    <property type="entry name" value="YjeF_N_dom"/>
</dbReference>
<organism evidence="11 12">
    <name type="scientific">Meganyctiphanes norvegica</name>
    <name type="common">Northern krill</name>
    <name type="synonym">Thysanopoda norvegica</name>
    <dbReference type="NCBI Taxonomy" id="48144"/>
    <lineage>
        <taxon>Eukaryota</taxon>
        <taxon>Metazoa</taxon>
        <taxon>Ecdysozoa</taxon>
        <taxon>Arthropoda</taxon>
        <taxon>Crustacea</taxon>
        <taxon>Multicrustacea</taxon>
        <taxon>Malacostraca</taxon>
        <taxon>Eumalacostraca</taxon>
        <taxon>Eucarida</taxon>
        <taxon>Euphausiacea</taxon>
        <taxon>Euphausiidae</taxon>
        <taxon>Meganyctiphanes</taxon>
    </lineage>
</organism>
<keyword evidence="4" id="KW-0479">Metal-binding</keyword>
<keyword evidence="9" id="KW-0413">Isomerase</keyword>
<evidence type="ECO:0000256" key="1">
    <source>
        <dbReference type="ARBA" id="ARBA00000013"/>
    </source>
</evidence>
<evidence type="ECO:0000256" key="2">
    <source>
        <dbReference type="ARBA" id="ARBA00000909"/>
    </source>
</evidence>
<dbReference type="EC" id="5.1.99.6" evidence="3"/>
<name>A0AAV2QXA5_MEGNR</name>
<dbReference type="SUPFAM" id="SSF64153">
    <property type="entry name" value="YjeF N-terminal domain-like"/>
    <property type="match status" value="1"/>
</dbReference>
<proteinExistence type="predicted"/>
<reference evidence="11 12" key="1">
    <citation type="submission" date="2024-05" db="EMBL/GenBank/DDBJ databases">
        <authorList>
            <person name="Wallberg A."/>
        </authorList>
    </citation>
    <scope>NUCLEOTIDE SEQUENCE [LARGE SCALE GENOMIC DNA]</scope>
</reference>
<keyword evidence="6" id="KW-0521">NADP</keyword>
<dbReference type="GO" id="GO:0005739">
    <property type="term" value="C:mitochondrion"/>
    <property type="evidence" value="ECO:0007669"/>
    <property type="project" value="TreeGrafter"/>
</dbReference>
<sequence>MEIQSGSNYCNRNSCSARQRVSLSSNKVIFNFEMPTSSCPTLLDWQIAENLRGSLKDKQNKRAFFKYVNSRLTVRPEITAMKATWYIHDPQRKEVRKTKHKQKTLDEDVQIWNKWSNFRMGKRFLKRENPEGGRPKRQIICEAFKVKETKKKLLGKKKNLLVNQSCDTVLKLWTMATYRTYMSLPHIRGYIWWSQVFFRTLYISNEKRLICAQYNQILGQVVDLVFNPNVGPIHGVEADKATTNIGRPLADKSYLACPKGQASQRIIADSKGQQKIVRIENKPQLTGYYPELTMIFQKHVNIFMFHQNKIVTVTGSPISMISSARPNICRIISSMHPANWKFKEEFQHKSVQIGGSLISAQQTSNYCKMATLQYLDQKNAAAQYKSSSHYLKRYKIRTKTLKAISCKSCCPEFYSQVYPVQDEKQVLVVCGPGNNGGDGLVCARHLKLLGYTPEVIYPKETKNTLYLNLITQCEKFDIPVLKEMPILETVNRDHQLIVDAVFGFSFKPPVRPNFVPILNTMVQCNIPVASIDIPSGWDVNNGPPENNSTATPALAPDMLISLTSPKIAAKFFKGPHHILGGRFVPPAIATKYQLNLPQYPELSQVVVLK</sequence>
<gene>
    <name evidence="11" type="ORF">MNOR_LOCUS18245</name>
</gene>
<evidence type="ECO:0000313" key="12">
    <source>
        <dbReference type="Proteomes" id="UP001497623"/>
    </source>
</evidence>
<dbReference type="Gene3D" id="3.40.50.10260">
    <property type="entry name" value="YjeF N-terminal domain"/>
    <property type="match status" value="1"/>
</dbReference>
<feature type="domain" description="YjeF N-terminal" evidence="10">
    <location>
        <begin position="373"/>
        <end position="596"/>
    </location>
</feature>
<evidence type="ECO:0000256" key="7">
    <source>
        <dbReference type="ARBA" id="ARBA00022958"/>
    </source>
</evidence>
<evidence type="ECO:0000256" key="3">
    <source>
        <dbReference type="ARBA" id="ARBA00012228"/>
    </source>
</evidence>
<feature type="non-terminal residue" evidence="11">
    <location>
        <position position="609"/>
    </location>
</feature>
<evidence type="ECO:0000256" key="8">
    <source>
        <dbReference type="ARBA" id="ARBA00023027"/>
    </source>
</evidence>
<dbReference type="PROSITE" id="PS51385">
    <property type="entry name" value="YJEF_N"/>
    <property type="match status" value="1"/>
</dbReference>
<comment type="catalytic activity">
    <reaction evidence="1">
        <text>(6R)-NADHX = (6S)-NADHX</text>
        <dbReference type="Rhea" id="RHEA:32215"/>
        <dbReference type="ChEBI" id="CHEBI:64074"/>
        <dbReference type="ChEBI" id="CHEBI:64075"/>
        <dbReference type="EC" id="5.1.99.6"/>
    </reaction>
</comment>